<dbReference type="Pfam" id="PF14363">
    <property type="entry name" value="AAA_assoc"/>
    <property type="match status" value="1"/>
</dbReference>
<feature type="compositionally biased region" description="Polar residues" evidence="7">
    <location>
        <begin position="1"/>
        <end position="11"/>
    </location>
</feature>
<reference evidence="10 11" key="1">
    <citation type="submission" date="2021-05" db="EMBL/GenBank/DDBJ databases">
        <title>Genome Assembly of Synthetic Allotetraploid Brassica napus Reveals Homoeologous Exchanges between Subgenomes.</title>
        <authorList>
            <person name="Davis J.T."/>
        </authorList>
    </citation>
    <scope>NUCLEOTIDE SEQUENCE [LARGE SCALE GENOMIC DNA]</scope>
    <source>
        <strain evidence="11">cv. Da-Ae</strain>
        <tissue evidence="10">Seedling</tissue>
    </source>
</reference>
<feature type="region of interest" description="Disordered" evidence="7">
    <location>
        <begin position="692"/>
        <end position="733"/>
    </location>
</feature>
<dbReference type="SMART" id="SM00382">
    <property type="entry name" value="AAA"/>
    <property type="match status" value="1"/>
</dbReference>
<dbReference type="SUPFAM" id="SSF52540">
    <property type="entry name" value="P-loop containing nucleoside triphosphate hydrolases"/>
    <property type="match status" value="1"/>
</dbReference>
<comment type="caution">
    <text evidence="10">The sequence shown here is derived from an EMBL/GenBank/DDBJ whole genome shotgun (WGS) entry which is preliminary data.</text>
</comment>
<organism evidence="10 11">
    <name type="scientific">Brassica napus</name>
    <name type="common">Rape</name>
    <dbReference type="NCBI Taxonomy" id="3708"/>
    <lineage>
        <taxon>Eukaryota</taxon>
        <taxon>Viridiplantae</taxon>
        <taxon>Streptophyta</taxon>
        <taxon>Embryophyta</taxon>
        <taxon>Tracheophyta</taxon>
        <taxon>Spermatophyta</taxon>
        <taxon>Magnoliopsida</taxon>
        <taxon>eudicotyledons</taxon>
        <taxon>Gunneridae</taxon>
        <taxon>Pentapetalae</taxon>
        <taxon>rosids</taxon>
        <taxon>malvids</taxon>
        <taxon>Brassicales</taxon>
        <taxon>Brassicaceae</taxon>
        <taxon>Brassiceae</taxon>
        <taxon>Brassica</taxon>
    </lineage>
</organism>
<dbReference type="Gene3D" id="6.10.280.40">
    <property type="match status" value="1"/>
</dbReference>
<comment type="cofactor">
    <cofactor evidence="1">
        <name>Mg(2+)</name>
        <dbReference type="ChEBI" id="CHEBI:18420"/>
    </cofactor>
</comment>
<evidence type="ECO:0000256" key="5">
    <source>
        <dbReference type="ARBA" id="ARBA00022842"/>
    </source>
</evidence>
<dbReference type="InterPro" id="IPR003593">
    <property type="entry name" value="AAA+_ATPase"/>
</dbReference>
<evidence type="ECO:0000259" key="9">
    <source>
        <dbReference type="SMART" id="SM00382"/>
    </source>
</evidence>
<dbReference type="EMBL" id="JAGKQM010000012">
    <property type="protein sequence ID" value="KAH0899712.1"/>
    <property type="molecule type" value="Genomic_DNA"/>
</dbReference>
<proteinExistence type="inferred from homology"/>
<keyword evidence="5" id="KW-0460">Magnesium</keyword>
<dbReference type="Proteomes" id="UP000824890">
    <property type="component" value="Unassembled WGS sequence"/>
</dbReference>
<dbReference type="Pfam" id="PF02458">
    <property type="entry name" value="Transferase"/>
    <property type="match status" value="1"/>
</dbReference>
<dbReference type="CDD" id="cd19510">
    <property type="entry name" value="RecA-like_BCS1"/>
    <property type="match status" value="1"/>
</dbReference>
<dbReference type="InterPro" id="IPR050747">
    <property type="entry name" value="Mitochondrial_chaperone_BCS1"/>
</dbReference>
<evidence type="ECO:0000256" key="4">
    <source>
        <dbReference type="ARBA" id="ARBA00022840"/>
    </source>
</evidence>
<feature type="domain" description="AAA+ ATPase" evidence="9">
    <location>
        <begin position="500"/>
        <end position="627"/>
    </location>
</feature>
<dbReference type="PANTHER" id="PTHR23070">
    <property type="entry name" value="BCS1 AAA-TYPE ATPASE"/>
    <property type="match status" value="1"/>
</dbReference>
<evidence type="ECO:0000313" key="10">
    <source>
        <dbReference type="EMBL" id="KAH0899712.1"/>
    </source>
</evidence>
<dbReference type="InterPro" id="IPR058017">
    <property type="entry name" value="At3g28540-like_C"/>
</dbReference>
<dbReference type="InterPro" id="IPR003959">
    <property type="entry name" value="ATPase_AAA_core"/>
</dbReference>
<evidence type="ECO:0000256" key="2">
    <source>
        <dbReference type="ARBA" id="ARBA00007448"/>
    </source>
</evidence>
<evidence type="ECO:0000256" key="6">
    <source>
        <dbReference type="ARBA" id="ARBA00049360"/>
    </source>
</evidence>
<protein>
    <recommendedName>
        <fullName evidence="9">AAA+ ATPase domain-containing protein</fullName>
    </recommendedName>
</protein>
<feature type="region of interest" description="Disordered" evidence="7">
    <location>
        <begin position="1"/>
        <end position="27"/>
    </location>
</feature>
<dbReference type="InterPro" id="IPR027417">
    <property type="entry name" value="P-loop_NTPase"/>
</dbReference>
<accession>A0ABQ8B4J5</accession>
<keyword evidence="4" id="KW-0547">Nucleotide-binding</keyword>
<dbReference type="Pfam" id="PF00004">
    <property type="entry name" value="AAA"/>
    <property type="match status" value="1"/>
</dbReference>
<dbReference type="Gene3D" id="3.30.559.10">
    <property type="entry name" value="Chloramphenicol acetyltransferase-like domain"/>
    <property type="match status" value="1"/>
</dbReference>
<comment type="similarity">
    <text evidence="2">Belongs to the AAA ATPase family. BCS1 subfamily.</text>
</comment>
<dbReference type="Pfam" id="PF25568">
    <property type="entry name" value="AAA_lid_At3g28540"/>
    <property type="match status" value="1"/>
</dbReference>
<keyword evidence="3" id="KW-0378">Hydrolase</keyword>
<evidence type="ECO:0000313" key="11">
    <source>
        <dbReference type="Proteomes" id="UP000824890"/>
    </source>
</evidence>
<sequence length="733" mass="84127">TVMKQQNQSQVSREEKKNTKTLSCDTGKSLETQETRKKMLEIVAIWGKMVTSIMLIWAMYSQYTPPPPPPPAISDLTWRCTSKNSSDGSHSTSTSNDVVVVSETIVRPESNEDGSDRVKIHLTPWDLIFLRTEYAQRALIFPKPDPKVNVISQLKSSLSAALKIVYPFAGRLVKIRNEDDETASFYIDCDGSGVKFVHADAKTVSVSDVLERSGDNWNAFFPANGVESLEGVTESLLALQVTELSLATQAKSLVTQETKKKMLETVAIWGKMVTSIMLIWAMYSQYIPRHIRSHLEIYFYKLLGWLSFYVHIKFTEHIDEGLKRSENYDAIRNYLSTNTAARAQRLKANESKNSKSLVLSMDDHEEVEDVFNGVKVKWYSNVKVTQTQSNYGRNNSYERRFFTLTFHRRHRGMIIDTYITHVLREGKAIGVRNRERKLYTNNSSSEWYPWMSGKWSNVPFHHPATFETLAMDPEKKERIKKDLVKFSKGKDYYKKVGKAWKRGYLLFGPPGTGKSTMISAIANFLDYDVYDLELTTVKDNSELKKLLLETQGKSIVVIEDIDCSLDLTGQRKTKKEEDGLLNSIDGLWSACSDEKIIIFTTNFVDKLDPALIRRGRMDNHIEMSYCRFEAFKVLAKNYLEIESHELYGEIERLLEETDMSPADVAETLMPKSDEEDADVCIKRLVKTVEEEKEKAKKLAEEEEKSKAEKEEKRKKNKEEEADNKKTEEDEKKV</sequence>
<keyword evidence="8" id="KW-0472">Membrane</keyword>
<name>A0ABQ8B4J5_BRANA</name>
<feature type="non-terminal residue" evidence="10">
    <location>
        <position position="1"/>
    </location>
</feature>
<keyword evidence="4" id="KW-0067">ATP-binding</keyword>
<dbReference type="InterPro" id="IPR025753">
    <property type="entry name" value="AAA_N_dom"/>
</dbReference>
<evidence type="ECO:0000256" key="8">
    <source>
        <dbReference type="SAM" id="Phobius"/>
    </source>
</evidence>
<evidence type="ECO:0000256" key="3">
    <source>
        <dbReference type="ARBA" id="ARBA00022801"/>
    </source>
</evidence>
<dbReference type="Gene3D" id="3.40.50.300">
    <property type="entry name" value="P-loop containing nucleotide triphosphate hydrolases"/>
    <property type="match status" value="1"/>
</dbReference>
<feature type="transmembrane region" description="Helical" evidence="8">
    <location>
        <begin position="39"/>
        <end position="60"/>
    </location>
</feature>
<dbReference type="InterPro" id="IPR023213">
    <property type="entry name" value="CAT-like_dom_sf"/>
</dbReference>
<gene>
    <name evidence="10" type="ORF">HID58_049280</name>
</gene>
<evidence type="ECO:0000256" key="7">
    <source>
        <dbReference type="SAM" id="MobiDB-lite"/>
    </source>
</evidence>
<keyword evidence="8" id="KW-1133">Transmembrane helix</keyword>
<keyword evidence="11" id="KW-1185">Reference proteome</keyword>
<keyword evidence="8" id="KW-0812">Transmembrane</keyword>
<comment type="catalytic activity">
    <reaction evidence="6">
        <text>ATP + H2O = ADP + phosphate + H(+)</text>
        <dbReference type="Rhea" id="RHEA:13065"/>
        <dbReference type="ChEBI" id="CHEBI:15377"/>
        <dbReference type="ChEBI" id="CHEBI:15378"/>
        <dbReference type="ChEBI" id="CHEBI:30616"/>
        <dbReference type="ChEBI" id="CHEBI:43474"/>
        <dbReference type="ChEBI" id="CHEBI:456216"/>
    </reaction>
</comment>
<evidence type="ECO:0000256" key="1">
    <source>
        <dbReference type="ARBA" id="ARBA00001946"/>
    </source>
</evidence>